<feature type="compositionally biased region" description="Basic and acidic residues" evidence="1">
    <location>
        <begin position="44"/>
        <end position="58"/>
    </location>
</feature>
<dbReference type="EMBL" id="JAFFZE010000001">
    <property type="protein sequence ID" value="MCT2581553.1"/>
    <property type="molecule type" value="Genomic_DNA"/>
</dbReference>
<keyword evidence="3" id="KW-1185">Reference proteome</keyword>
<reference evidence="2 3" key="1">
    <citation type="submission" date="2021-02" db="EMBL/GenBank/DDBJ databases">
        <title>Actinophytocola xerophila sp. nov., isolated from soil of cotton cropping field.</title>
        <authorList>
            <person name="Huang R."/>
            <person name="Chen X."/>
            <person name="Ge X."/>
            <person name="Liu W."/>
        </authorList>
    </citation>
    <scope>NUCLEOTIDE SEQUENCE [LARGE SCALE GENOMIC DNA]</scope>
    <source>
        <strain evidence="2 3">S1-96</strain>
    </source>
</reference>
<comment type="caution">
    <text evidence="2">The sequence shown here is derived from an EMBL/GenBank/DDBJ whole genome shotgun (WGS) entry which is preliminary data.</text>
</comment>
<organism evidence="2 3">
    <name type="scientific">Actinophytocola gossypii</name>
    <dbReference type="NCBI Taxonomy" id="2812003"/>
    <lineage>
        <taxon>Bacteria</taxon>
        <taxon>Bacillati</taxon>
        <taxon>Actinomycetota</taxon>
        <taxon>Actinomycetes</taxon>
        <taxon>Pseudonocardiales</taxon>
        <taxon>Pseudonocardiaceae</taxon>
    </lineage>
</organism>
<dbReference type="Proteomes" id="UP001156441">
    <property type="component" value="Unassembled WGS sequence"/>
</dbReference>
<evidence type="ECO:0000313" key="3">
    <source>
        <dbReference type="Proteomes" id="UP001156441"/>
    </source>
</evidence>
<feature type="region of interest" description="Disordered" evidence="1">
    <location>
        <begin position="1"/>
        <end position="58"/>
    </location>
</feature>
<feature type="compositionally biased region" description="Basic and acidic residues" evidence="1">
    <location>
        <begin position="1"/>
        <end position="12"/>
    </location>
</feature>
<gene>
    <name evidence="2" type="ORF">JT362_00270</name>
</gene>
<evidence type="ECO:0000256" key="1">
    <source>
        <dbReference type="SAM" id="MobiDB-lite"/>
    </source>
</evidence>
<protein>
    <submittedName>
        <fullName evidence="2">Uncharacterized protein</fullName>
    </submittedName>
</protein>
<dbReference type="RefSeq" id="WP_260188910.1">
    <property type="nucleotide sequence ID" value="NZ_JAFFZE010000001.1"/>
</dbReference>
<proteinExistence type="predicted"/>
<evidence type="ECO:0000313" key="2">
    <source>
        <dbReference type="EMBL" id="MCT2581553.1"/>
    </source>
</evidence>
<name>A0ABT2J168_9PSEU</name>
<accession>A0ABT2J168</accession>
<sequence>MSRGPEIDRETAEAEQEDDDFAGEHTRPTYSDEPPPDPPDESVPEDRGGAGGMDTDRD</sequence>
<feature type="compositionally biased region" description="Acidic residues" evidence="1">
    <location>
        <begin position="34"/>
        <end position="43"/>
    </location>
</feature>